<evidence type="ECO:0000313" key="2">
    <source>
        <dbReference type="EMBL" id="KAH8705854.1"/>
    </source>
</evidence>
<organism evidence="2 3">
    <name type="scientific">Talaromyces proteolyticus</name>
    <dbReference type="NCBI Taxonomy" id="1131652"/>
    <lineage>
        <taxon>Eukaryota</taxon>
        <taxon>Fungi</taxon>
        <taxon>Dikarya</taxon>
        <taxon>Ascomycota</taxon>
        <taxon>Pezizomycotina</taxon>
        <taxon>Eurotiomycetes</taxon>
        <taxon>Eurotiomycetidae</taxon>
        <taxon>Eurotiales</taxon>
        <taxon>Trichocomaceae</taxon>
        <taxon>Talaromyces</taxon>
        <taxon>Talaromyces sect. Bacilispori</taxon>
    </lineage>
</organism>
<evidence type="ECO:0000256" key="1">
    <source>
        <dbReference type="SAM" id="Phobius"/>
    </source>
</evidence>
<feature type="transmembrane region" description="Helical" evidence="1">
    <location>
        <begin position="6"/>
        <end position="28"/>
    </location>
</feature>
<dbReference type="GeneID" id="70240056"/>
<keyword evidence="3" id="KW-1185">Reference proteome</keyword>
<keyword evidence="1" id="KW-0812">Transmembrane</keyword>
<comment type="caution">
    <text evidence="2">The sequence shown here is derived from an EMBL/GenBank/DDBJ whole genome shotgun (WGS) entry which is preliminary data.</text>
</comment>
<sequence length="81" mass="9041">MSSINPELIVIIAIFGAGAAVTIGFVVARMFGFTEEPGIQPIGQEQNLYMRQVRTRNHAQMYWQSVEAARVSRAETEQTNL</sequence>
<dbReference type="Proteomes" id="UP001201262">
    <property type="component" value="Unassembled WGS sequence"/>
</dbReference>
<reference evidence="2" key="1">
    <citation type="submission" date="2021-12" db="EMBL/GenBank/DDBJ databases">
        <title>Convergent genome expansion in fungi linked to evolution of root-endophyte symbiosis.</title>
        <authorList>
            <consortium name="DOE Joint Genome Institute"/>
            <person name="Ke Y.-H."/>
            <person name="Bonito G."/>
            <person name="Liao H.-L."/>
            <person name="Looney B."/>
            <person name="Rojas-Flechas A."/>
            <person name="Nash J."/>
            <person name="Hameed K."/>
            <person name="Schadt C."/>
            <person name="Martin F."/>
            <person name="Crous P.W."/>
            <person name="Miettinen O."/>
            <person name="Magnuson J.K."/>
            <person name="Labbe J."/>
            <person name="Jacobson D."/>
            <person name="Doktycz M.J."/>
            <person name="Veneault-Fourrey C."/>
            <person name="Kuo A."/>
            <person name="Mondo S."/>
            <person name="Calhoun S."/>
            <person name="Riley R."/>
            <person name="Ohm R."/>
            <person name="LaButti K."/>
            <person name="Andreopoulos B."/>
            <person name="Pangilinan J."/>
            <person name="Nolan M."/>
            <person name="Tritt A."/>
            <person name="Clum A."/>
            <person name="Lipzen A."/>
            <person name="Daum C."/>
            <person name="Barry K."/>
            <person name="Grigoriev I.V."/>
            <person name="Vilgalys R."/>
        </authorList>
    </citation>
    <scope>NUCLEOTIDE SEQUENCE</scope>
    <source>
        <strain evidence="2">PMI_201</strain>
    </source>
</reference>
<dbReference type="AlphaFoldDB" id="A0AAD4L296"/>
<evidence type="ECO:0000313" key="3">
    <source>
        <dbReference type="Proteomes" id="UP001201262"/>
    </source>
</evidence>
<name>A0AAD4L296_9EURO</name>
<proteinExistence type="predicted"/>
<gene>
    <name evidence="2" type="ORF">BGW36DRAFT_18835</name>
</gene>
<keyword evidence="1" id="KW-0472">Membrane</keyword>
<protein>
    <submittedName>
        <fullName evidence="2">Uncharacterized protein</fullName>
    </submittedName>
</protein>
<accession>A0AAD4L296</accession>
<dbReference type="RefSeq" id="XP_046078475.1">
    <property type="nucleotide sequence ID" value="XM_046209769.1"/>
</dbReference>
<keyword evidence="1" id="KW-1133">Transmembrane helix</keyword>
<dbReference type="EMBL" id="JAJTJA010000001">
    <property type="protein sequence ID" value="KAH8705854.1"/>
    <property type="molecule type" value="Genomic_DNA"/>
</dbReference>